<dbReference type="InterPro" id="IPR052336">
    <property type="entry name" value="MlaD_Phospholipid_Transporter"/>
</dbReference>
<evidence type="ECO:0000313" key="2">
    <source>
        <dbReference type="EMBL" id="OBK85251.1"/>
    </source>
</evidence>
<proteinExistence type="predicted"/>
<evidence type="ECO:0000259" key="1">
    <source>
        <dbReference type="Pfam" id="PF02470"/>
    </source>
</evidence>
<dbReference type="GO" id="GO:0005576">
    <property type="term" value="C:extracellular region"/>
    <property type="evidence" value="ECO:0007669"/>
    <property type="project" value="TreeGrafter"/>
</dbReference>
<feature type="domain" description="Mce/MlaD" evidence="1">
    <location>
        <begin position="39"/>
        <end position="111"/>
    </location>
</feature>
<dbReference type="GO" id="GO:0051701">
    <property type="term" value="P:biological process involved in interaction with host"/>
    <property type="evidence" value="ECO:0007669"/>
    <property type="project" value="TreeGrafter"/>
</dbReference>
<evidence type="ECO:0000313" key="3">
    <source>
        <dbReference type="Proteomes" id="UP000093759"/>
    </source>
</evidence>
<dbReference type="AlphaFoldDB" id="A0A1A3TRG7"/>
<organism evidence="2 3">
    <name type="scientific">Mycolicibacter sinensis (strain JDM601)</name>
    <name type="common">Mycobacterium sinense</name>
    <dbReference type="NCBI Taxonomy" id="875328"/>
    <lineage>
        <taxon>Bacteria</taxon>
        <taxon>Bacillati</taxon>
        <taxon>Actinomycetota</taxon>
        <taxon>Actinomycetes</taxon>
        <taxon>Mycobacteriales</taxon>
        <taxon>Mycobacteriaceae</taxon>
        <taxon>Mycolicibacter</taxon>
    </lineage>
</organism>
<dbReference type="InterPro" id="IPR003399">
    <property type="entry name" value="Mce/MlaD"/>
</dbReference>
<reference evidence="3" key="1">
    <citation type="submission" date="2016-06" db="EMBL/GenBank/DDBJ databases">
        <authorList>
            <person name="Sutton G."/>
            <person name="Brinkac L."/>
            <person name="Sanka R."/>
            <person name="Adams M."/>
            <person name="Lau E."/>
            <person name="Garcia-Basteiro A."/>
            <person name="Lopez-Varela E."/>
            <person name="Palencia S."/>
        </authorList>
    </citation>
    <scope>NUCLEOTIDE SEQUENCE [LARGE SCALE GENOMIC DNA]</scope>
    <source>
        <strain evidence="3">1274684.2</strain>
    </source>
</reference>
<accession>A0A1A3TRG7</accession>
<name>A0A1A3TRG7_MYCSD</name>
<gene>
    <name evidence="2" type="ORF">A5648_07520</name>
</gene>
<dbReference type="Proteomes" id="UP000093759">
    <property type="component" value="Unassembled WGS sequence"/>
</dbReference>
<dbReference type="PANTHER" id="PTHR33371:SF17">
    <property type="entry name" value="MCE-FAMILY PROTEIN MCE1B"/>
    <property type="match status" value="1"/>
</dbReference>
<dbReference type="RefSeq" id="WP_065025472.1">
    <property type="nucleotide sequence ID" value="NZ_LZMF01000112.1"/>
</dbReference>
<protein>
    <submittedName>
        <fullName evidence="2">Mammalian cell entry protein</fullName>
    </submittedName>
</protein>
<dbReference type="EMBL" id="LZMF01000112">
    <property type="protein sequence ID" value="OBK85251.1"/>
    <property type="molecule type" value="Genomic_DNA"/>
</dbReference>
<dbReference type="PANTHER" id="PTHR33371">
    <property type="entry name" value="INTERMEMBRANE PHOSPHOLIPID TRANSPORT SYSTEM BINDING PROTEIN MLAD-RELATED"/>
    <property type="match status" value="1"/>
</dbReference>
<dbReference type="Pfam" id="PF02470">
    <property type="entry name" value="MlaD"/>
    <property type="match status" value="1"/>
</dbReference>
<sequence>MRSVSKAVLWLTVFTTVATVCALIVLTALRSPVSGAVSRYTATFSDVSGLLAGDDVRISGVQVGKVEAIRLDGRVAKVDFTALVEHPLFENTTAAVRYQNLLGQRYVELVQPDQPANPLAASGTIGLGRTIPSFDVAKLFNGFRPIFATLDPAQFNLFGENLLRLIQGDESGIGPVLRDLDAIAKLTVDRQAVLTVLLHNLAEVSADLGGKSGPLFSLIAVLNDVLGKFSSKAQEFSTSIDTELPLLRNLVHVLQYAERTFDGTTVPAYDLMSRMFPQTPTIIAGLSLVPSMIQGMRNSLVSDEDAEATYICSHGEVNLPGIGQVSFAEQSLVICK</sequence>
<comment type="caution">
    <text evidence="2">The sequence shown here is derived from an EMBL/GenBank/DDBJ whole genome shotgun (WGS) entry which is preliminary data.</text>
</comment>